<proteinExistence type="predicted"/>
<dbReference type="CDD" id="cd02440">
    <property type="entry name" value="AdoMet_MTases"/>
    <property type="match status" value="1"/>
</dbReference>
<accession>A0A1F7Y3Q8</accession>
<dbReference type="InterPro" id="IPR029063">
    <property type="entry name" value="SAM-dependent_MTases_sf"/>
</dbReference>
<evidence type="ECO:0000313" key="2">
    <source>
        <dbReference type="Proteomes" id="UP000178419"/>
    </source>
</evidence>
<protein>
    <recommendedName>
        <fullName evidence="3">Methyltransferase type 11 domain-containing protein</fullName>
    </recommendedName>
</protein>
<dbReference type="Pfam" id="PF13489">
    <property type="entry name" value="Methyltransf_23"/>
    <property type="match status" value="1"/>
</dbReference>
<dbReference type="Gene3D" id="3.40.50.150">
    <property type="entry name" value="Vaccinia Virus protein VP39"/>
    <property type="match status" value="1"/>
</dbReference>
<name>A0A1F7Y3Q8_9BACT</name>
<sequence>MRKAIKKYFEYLWKQAKKERKSEILRLVNKKKQKNLKLLDLGCDNGDYSLKLGKRLRTNAIYGIEINQKAANEARKKGIEVKTSDLNKKFPFRKESFDIIVADQVIEHLHDLDNFVSEIKRTLKPDGIAVVSTENLASWHNVFALLVGHQPFTGPTPSQKHVVGLHPLTPSITSMKRKYEHTYLMPPHTKVLSLKAMKDLFKSYNFRIDAVSTHGYLPLPPCLSSFFEKVDPYHAFFITIRIHKDNKNKSLLKIVIDKDKKL</sequence>
<dbReference type="PANTHER" id="PTHR43861">
    <property type="entry name" value="TRANS-ACONITATE 2-METHYLTRANSFERASE-RELATED"/>
    <property type="match status" value="1"/>
</dbReference>
<dbReference type="Proteomes" id="UP000178419">
    <property type="component" value="Unassembled WGS sequence"/>
</dbReference>
<reference evidence="1 2" key="1">
    <citation type="journal article" date="2016" name="Nat. Commun.">
        <title>Thousands of microbial genomes shed light on interconnected biogeochemical processes in an aquifer system.</title>
        <authorList>
            <person name="Anantharaman K."/>
            <person name="Brown C.T."/>
            <person name="Hug L.A."/>
            <person name="Sharon I."/>
            <person name="Castelle C.J."/>
            <person name="Probst A.J."/>
            <person name="Thomas B.C."/>
            <person name="Singh A."/>
            <person name="Wilkins M.J."/>
            <person name="Karaoz U."/>
            <person name="Brodie E.L."/>
            <person name="Williams K.H."/>
            <person name="Hubbard S.S."/>
            <person name="Banfield J.F."/>
        </authorList>
    </citation>
    <scope>NUCLEOTIDE SEQUENCE [LARGE SCALE GENOMIC DNA]</scope>
</reference>
<gene>
    <name evidence="1" type="ORF">A2714_04195</name>
</gene>
<dbReference type="EMBL" id="MGGE01000002">
    <property type="protein sequence ID" value="OGM21892.1"/>
    <property type="molecule type" value="Genomic_DNA"/>
</dbReference>
<dbReference type="AlphaFoldDB" id="A0A1F7Y3Q8"/>
<evidence type="ECO:0008006" key="3">
    <source>
        <dbReference type="Google" id="ProtNLM"/>
    </source>
</evidence>
<evidence type="ECO:0000313" key="1">
    <source>
        <dbReference type="EMBL" id="OGM21892.1"/>
    </source>
</evidence>
<organism evidence="1 2">
    <name type="scientific">Candidatus Woesebacteria bacterium RIFCSPHIGHO2_01_FULL_38_9</name>
    <dbReference type="NCBI Taxonomy" id="1802492"/>
    <lineage>
        <taxon>Bacteria</taxon>
        <taxon>Candidatus Woeseibacteriota</taxon>
    </lineage>
</organism>
<dbReference type="SUPFAM" id="SSF53335">
    <property type="entry name" value="S-adenosyl-L-methionine-dependent methyltransferases"/>
    <property type="match status" value="1"/>
</dbReference>
<comment type="caution">
    <text evidence="1">The sequence shown here is derived from an EMBL/GenBank/DDBJ whole genome shotgun (WGS) entry which is preliminary data.</text>
</comment>